<feature type="site" description="Lowers pKa of active site Tyr" evidence="6">
    <location>
        <position position="89"/>
    </location>
</feature>
<keyword evidence="2" id="KW-0521">NADP</keyword>
<gene>
    <name evidence="8" type="ORF">JD81_04563</name>
</gene>
<evidence type="ECO:0000256" key="3">
    <source>
        <dbReference type="ARBA" id="ARBA00023002"/>
    </source>
</evidence>
<dbReference type="InterPro" id="IPR018170">
    <property type="entry name" value="Aldo/ket_reductase_CS"/>
</dbReference>
<reference evidence="8 9" key="1">
    <citation type="submission" date="2019-07" db="EMBL/GenBank/DDBJ databases">
        <title>R&amp;d 2014.</title>
        <authorList>
            <person name="Klenk H.-P."/>
        </authorList>
    </citation>
    <scope>NUCLEOTIDE SEQUENCE [LARGE SCALE GENOMIC DNA]</scope>
    <source>
        <strain evidence="8 9">DSM 43912</strain>
    </source>
</reference>
<dbReference type="EMBL" id="VLLP01000001">
    <property type="protein sequence ID" value="TWJ31011.1"/>
    <property type="molecule type" value="Genomic_DNA"/>
</dbReference>
<dbReference type="GO" id="GO:0016616">
    <property type="term" value="F:oxidoreductase activity, acting on the CH-OH group of donors, NAD or NADP as acceptor"/>
    <property type="evidence" value="ECO:0007669"/>
    <property type="project" value="UniProtKB-ARBA"/>
</dbReference>
<evidence type="ECO:0000313" key="8">
    <source>
        <dbReference type="EMBL" id="TWJ31011.1"/>
    </source>
</evidence>
<keyword evidence="3" id="KW-0560">Oxidoreductase</keyword>
<feature type="binding site" evidence="5">
    <location>
        <position position="120"/>
    </location>
    <ligand>
        <name>substrate</name>
    </ligand>
</feature>
<dbReference type="InterPro" id="IPR023210">
    <property type="entry name" value="NADP_OxRdtase_dom"/>
</dbReference>
<dbReference type="PANTHER" id="PTHR43827">
    <property type="entry name" value="2,5-DIKETO-D-GLUCONIC ACID REDUCTASE"/>
    <property type="match status" value="1"/>
</dbReference>
<dbReference type="Proteomes" id="UP000319728">
    <property type="component" value="Unassembled WGS sequence"/>
</dbReference>
<evidence type="ECO:0000256" key="2">
    <source>
        <dbReference type="ARBA" id="ARBA00022857"/>
    </source>
</evidence>
<protein>
    <submittedName>
        <fullName evidence="8">Diketogulonate reductase-like aldo/keto reductase</fullName>
    </submittedName>
</protein>
<name>A0A562WLT3_9ACTN</name>
<feature type="domain" description="NADP-dependent oxidoreductase" evidence="7">
    <location>
        <begin position="31"/>
        <end position="270"/>
    </location>
</feature>
<dbReference type="Pfam" id="PF00248">
    <property type="entry name" value="Aldo_ket_red"/>
    <property type="match status" value="1"/>
</dbReference>
<feature type="active site" description="Proton donor" evidence="4">
    <location>
        <position position="64"/>
    </location>
</feature>
<evidence type="ECO:0000313" key="9">
    <source>
        <dbReference type="Proteomes" id="UP000319728"/>
    </source>
</evidence>
<dbReference type="PROSITE" id="PS00798">
    <property type="entry name" value="ALDOKETO_REDUCTASE_1"/>
    <property type="match status" value="1"/>
</dbReference>
<evidence type="ECO:0000259" key="7">
    <source>
        <dbReference type="Pfam" id="PF00248"/>
    </source>
</evidence>
<comment type="caution">
    <text evidence="8">The sequence shown here is derived from an EMBL/GenBank/DDBJ whole genome shotgun (WGS) entry which is preliminary data.</text>
</comment>
<dbReference type="PANTHER" id="PTHR43827:SF3">
    <property type="entry name" value="NADP-DEPENDENT OXIDOREDUCTASE DOMAIN-CONTAINING PROTEIN"/>
    <property type="match status" value="1"/>
</dbReference>
<sequence>MGPEQVGTRTGMSTSDPPIVVLPHGVRMPLLGFGTWQASGQSAYDAVRTALAAGYRHVDTATMYGNEKEVGRAIRDSGLHRDDVFVTTKIPSDGVGRERHVLEASLAALETGHVDLWLIHWPPAAPGDSVRMWRQVLKARDDGLTRAVGVSNYSTAQLDELIQATAEAPAVNQIRWGPMLYDARRHAEHRERGVVLEGYSPFKTTDLTDPVLTGVAEAHGVSAAQVVLRWHLDHGIVVIPKSVTPARIRANADIFDFALTPEERTTIDALAGPGDSGDRRNAPTDFIV</sequence>
<dbReference type="Gene3D" id="3.20.20.100">
    <property type="entry name" value="NADP-dependent oxidoreductase domain"/>
    <property type="match status" value="1"/>
</dbReference>
<organism evidence="8 9">
    <name type="scientific">Micromonospora sagamiensis</name>
    <dbReference type="NCBI Taxonomy" id="47875"/>
    <lineage>
        <taxon>Bacteria</taxon>
        <taxon>Bacillati</taxon>
        <taxon>Actinomycetota</taxon>
        <taxon>Actinomycetes</taxon>
        <taxon>Micromonosporales</taxon>
        <taxon>Micromonosporaceae</taxon>
        <taxon>Micromonospora</taxon>
    </lineage>
</organism>
<evidence type="ECO:0000256" key="6">
    <source>
        <dbReference type="PIRSR" id="PIRSR000097-3"/>
    </source>
</evidence>
<dbReference type="FunFam" id="3.20.20.100:FF:000002">
    <property type="entry name" value="2,5-diketo-D-gluconic acid reductase A"/>
    <property type="match status" value="1"/>
</dbReference>
<dbReference type="SUPFAM" id="SSF51430">
    <property type="entry name" value="NAD(P)-linked oxidoreductase"/>
    <property type="match status" value="1"/>
</dbReference>
<dbReference type="PROSITE" id="PS00063">
    <property type="entry name" value="ALDOKETO_REDUCTASE_3"/>
    <property type="match status" value="1"/>
</dbReference>
<dbReference type="PRINTS" id="PR00069">
    <property type="entry name" value="ALDKETRDTASE"/>
</dbReference>
<dbReference type="PROSITE" id="PS00062">
    <property type="entry name" value="ALDOKETO_REDUCTASE_2"/>
    <property type="match status" value="1"/>
</dbReference>
<evidence type="ECO:0000256" key="1">
    <source>
        <dbReference type="ARBA" id="ARBA00007905"/>
    </source>
</evidence>
<accession>A0A562WLT3</accession>
<evidence type="ECO:0000256" key="4">
    <source>
        <dbReference type="PIRSR" id="PIRSR000097-1"/>
    </source>
</evidence>
<keyword evidence="9" id="KW-1185">Reference proteome</keyword>
<proteinExistence type="inferred from homology"/>
<dbReference type="PIRSF" id="PIRSF000097">
    <property type="entry name" value="AKR"/>
    <property type="match status" value="1"/>
</dbReference>
<dbReference type="AlphaFoldDB" id="A0A562WLT3"/>
<comment type="similarity">
    <text evidence="1">Belongs to the aldo/keto reductase family.</text>
</comment>
<dbReference type="InterPro" id="IPR036812">
    <property type="entry name" value="NAD(P)_OxRdtase_dom_sf"/>
</dbReference>
<dbReference type="InterPro" id="IPR020471">
    <property type="entry name" value="AKR"/>
</dbReference>
<evidence type="ECO:0000256" key="5">
    <source>
        <dbReference type="PIRSR" id="PIRSR000097-2"/>
    </source>
</evidence>
<dbReference type="CDD" id="cd19071">
    <property type="entry name" value="AKR_AKR1-5-like"/>
    <property type="match status" value="1"/>
</dbReference>